<proteinExistence type="inferred from homology"/>
<keyword evidence="4" id="KW-0378">Hydrolase</keyword>
<evidence type="ECO:0000259" key="6">
    <source>
        <dbReference type="Pfam" id="PF07687"/>
    </source>
</evidence>
<dbReference type="SUPFAM" id="SSF53187">
    <property type="entry name" value="Zn-dependent exopeptidases"/>
    <property type="match status" value="1"/>
</dbReference>
<dbReference type="InterPro" id="IPR002933">
    <property type="entry name" value="Peptidase_M20"/>
</dbReference>
<dbReference type="GO" id="GO:0008233">
    <property type="term" value="F:peptidase activity"/>
    <property type="evidence" value="ECO:0007669"/>
    <property type="project" value="UniProtKB-KW"/>
</dbReference>
<gene>
    <name evidence="7" type="ORF">GCM10011273_22270</name>
</gene>
<dbReference type="GO" id="GO:0006508">
    <property type="term" value="P:proteolysis"/>
    <property type="evidence" value="ECO:0007669"/>
    <property type="project" value="UniProtKB-KW"/>
</dbReference>
<keyword evidence="3" id="KW-0479">Metal-binding</keyword>
<dbReference type="InterPro" id="IPR011650">
    <property type="entry name" value="Peptidase_M20_dimer"/>
</dbReference>
<dbReference type="Gene3D" id="1.10.150.900">
    <property type="match status" value="1"/>
</dbReference>
<organism evidence="7 8">
    <name type="scientific">Asticcacaulis endophyticus</name>
    <dbReference type="NCBI Taxonomy" id="1395890"/>
    <lineage>
        <taxon>Bacteria</taxon>
        <taxon>Pseudomonadati</taxon>
        <taxon>Pseudomonadota</taxon>
        <taxon>Alphaproteobacteria</taxon>
        <taxon>Caulobacterales</taxon>
        <taxon>Caulobacteraceae</taxon>
        <taxon>Asticcacaulis</taxon>
    </lineage>
</organism>
<dbReference type="GO" id="GO:0046872">
    <property type="term" value="F:metal ion binding"/>
    <property type="evidence" value="ECO:0007669"/>
    <property type="project" value="UniProtKB-KW"/>
</dbReference>
<dbReference type="PROSITE" id="PS00758">
    <property type="entry name" value="ARGE_DAPE_CPG2_1"/>
    <property type="match status" value="1"/>
</dbReference>
<feature type="domain" description="Peptidase M20 dimerisation" evidence="6">
    <location>
        <begin position="219"/>
        <end position="368"/>
    </location>
</feature>
<evidence type="ECO:0000256" key="4">
    <source>
        <dbReference type="ARBA" id="ARBA00022801"/>
    </source>
</evidence>
<comment type="caution">
    <text evidence="7">The sequence shown here is derived from an EMBL/GenBank/DDBJ whole genome shotgun (WGS) entry which is preliminary data.</text>
</comment>
<evidence type="ECO:0000313" key="8">
    <source>
        <dbReference type="Proteomes" id="UP000662572"/>
    </source>
</evidence>
<keyword evidence="2" id="KW-0645">Protease</keyword>
<dbReference type="Pfam" id="PF07687">
    <property type="entry name" value="M20_dimer"/>
    <property type="match status" value="1"/>
</dbReference>
<keyword evidence="8" id="KW-1185">Reference proteome</keyword>
<dbReference type="PANTHER" id="PTHR45962:SF1">
    <property type="entry name" value="N-FATTY-ACYL-AMINO ACID SYNTHASE_HYDROLASE PM20D1"/>
    <property type="match status" value="1"/>
</dbReference>
<accession>A0A918Q8B0</accession>
<dbReference type="Pfam" id="PF01546">
    <property type="entry name" value="Peptidase_M20"/>
    <property type="match status" value="1"/>
</dbReference>
<dbReference type="Gene3D" id="3.40.630.10">
    <property type="entry name" value="Zn peptidases"/>
    <property type="match status" value="1"/>
</dbReference>
<evidence type="ECO:0000256" key="5">
    <source>
        <dbReference type="ARBA" id="ARBA00022833"/>
    </source>
</evidence>
<name>A0A918Q8B0_9CAUL</name>
<dbReference type="EMBL" id="BMZB01000002">
    <property type="protein sequence ID" value="GGZ35307.1"/>
    <property type="molecule type" value="Genomic_DNA"/>
</dbReference>
<dbReference type="PANTHER" id="PTHR45962">
    <property type="entry name" value="N-FATTY-ACYL-AMINO ACID SYNTHASE/HYDROLASE PM20D1"/>
    <property type="match status" value="1"/>
</dbReference>
<sequence length="483" mass="52097">MFLNRRGAMASVAAGLGLSLMPDVVRAQGSKVDVAALLKDLIRFNTVNAPGDTREMAAYLTTLFNSAGVPNETILAPNGKAAHFIARLKGNGTKKPVLIAAHTDVVPVERERWSVDPFEGVEKEGFIYGRGALDNKAAVAVFAQAVLRLAKEKRKLSRDVIFLAEADEEQGAFNTNWLAANHWDKIDAEFCLNEGGRTFIGAQGVREMQVSCADKLTLNLKIRTSGPTGHSSRPLPVSQTANGQLIEALARLSTYETEIILLPQVEAYLKASAKLNPGPYADAVAALLNASEPAARKAAARRLITQKDAGWGTEGLLRNTLVISMINSGIKPNVIPGNAEAVMNARLLPGQKVGPFIEELKAVIGNPKIEFEIVSTRPKDQQMPFFDAYADIIPSTTDTELYKAIERGAKTVWPQVTVMPTLLVASTDATPWRLRGVPVYGLGPVPVDADTASRIHGDDERVGVEPLKQGARFAYEILKTVSA</sequence>
<dbReference type="RefSeq" id="WP_189486502.1">
    <property type="nucleotide sequence ID" value="NZ_BMZB01000002.1"/>
</dbReference>
<keyword evidence="5" id="KW-0862">Zinc</keyword>
<dbReference type="AlphaFoldDB" id="A0A918Q8B0"/>
<evidence type="ECO:0000256" key="3">
    <source>
        <dbReference type="ARBA" id="ARBA00022723"/>
    </source>
</evidence>
<comment type="similarity">
    <text evidence="1">Belongs to the peptidase M20A family.</text>
</comment>
<dbReference type="InterPro" id="IPR047177">
    <property type="entry name" value="Pept_M20A"/>
</dbReference>
<dbReference type="InterPro" id="IPR036264">
    <property type="entry name" value="Bact_exopeptidase_dim_dom"/>
</dbReference>
<reference evidence="7" key="1">
    <citation type="journal article" date="2014" name="Int. J. Syst. Evol. Microbiol.">
        <title>Complete genome sequence of Corynebacterium casei LMG S-19264T (=DSM 44701T), isolated from a smear-ripened cheese.</title>
        <authorList>
            <consortium name="US DOE Joint Genome Institute (JGI-PGF)"/>
            <person name="Walter F."/>
            <person name="Albersmeier A."/>
            <person name="Kalinowski J."/>
            <person name="Ruckert C."/>
        </authorList>
    </citation>
    <scope>NUCLEOTIDE SEQUENCE</scope>
    <source>
        <strain evidence="7">KCTC 32296</strain>
    </source>
</reference>
<dbReference type="InterPro" id="IPR001261">
    <property type="entry name" value="ArgE/DapE_CS"/>
</dbReference>
<dbReference type="SUPFAM" id="SSF55031">
    <property type="entry name" value="Bacterial exopeptidase dimerisation domain"/>
    <property type="match status" value="1"/>
</dbReference>
<reference evidence="7" key="2">
    <citation type="submission" date="2020-09" db="EMBL/GenBank/DDBJ databases">
        <authorList>
            <person name="Sun Q."/>
            <person name="Kim S."/>
        </authorList>
    </citation>
    <scope>NUCLEOTIDE SEQUENCE</scope>
    <source>
        <strain evidence="7">KCTC 32296</strain>
    </source>
</reference>
<evidence type="ECO:0000313" key="7">
    <source>
        <dbReference type="EMBL" id="GGZ35307.1"/>
    </source>
</evidence>
<dbReference type="Gene3D" id="3.30.70.360">
    <property type="match status" value="1"/>
</dbReference>
<dbReference type="Proteomes" id="UP000662572">
    <property type="component" value="Unassembled WGS sequence"/>
</dbReference>
<protein>
    <recommendedName>
        <fullName evidence="6">Peptidase M20 dimerisation domain-containing protein</fullName>
    </recommendedName>
</protein>
<evidence type="ECO:0000256" key="2">
    <source>
        <dbReference type="ARBA" id="ARBA00022670"/>
    </source>
</evidence>
<evidence type="ECO:0000256" key="1">
    <source>
        <dbReference type="ARBA" id="ARBA00006247"/>
    </source>
</evidence>